<dbReference type="GO" id="GO:0003677">
    <property type="term" value="F:DNA binding"/>
    <property type="evidence" value="ECO:0007669"/>
    <property type="project" value="UniProtKB-KW"/>
</dbReference>
<accession>A0A934SYE1</accession>
<protein>
    <submittedName>
        <fullName evidence="5">MarR family transcriptional regulator</fullName>
    </submittedName>
</protein>
<dbReference type="InterPro" id="IPR000835">
    <property type="entry name" value="HTH_MarR-typ"/>
</dbReference>
<dbReference type="RefSeq" id="WP_200596776.1">
    <property type="nucleotide sequence ID" value="NZ_JAEPBG010000016.1"/>
</dbReference>
<dbReference type="Proteomes" id="UP000622890">
    <property type="component" value="Unassembled WGS sequence"/>
</dbReference>
<reference evidence="5" key="1">
    <citation type="submission" date="2021-01" db="EMBL/GenBank/DDBJ databases">
        <title>Genome sequence of strain Noviherbaspirillum sp. DKR-6.</title>
        <authorList>
            <person name="Chaudhary D.K."/>
        </authorList>
    </citation>
    <scope>NUCLEOTIDE SEQUENCE</scope>
    <source>
        <strain evidence="5">DKR-6</strain>
    </source>
</reference>
<dbReference type="EMBL" id="JAEPBG010000016">
    <property type="protein sequence ID" value="MBK4737959.1"/>
    <property type="molecule type" value="Genomic_DNA"/>
</dbReference>
<dbReference type="PROSITE" id="PS01117">
    <property type="entry name" value="HTH_MARR_1"/>
    <property type="match status" value="1"/>
</dbReference>
<feature type="domain" description="HTH marR-type" evidence="4">
    <location>
        <begin position="1"/>
        <end position="137"/>
    </location>
</feature>
<evidence type="ECO:0000313" key="5">
    <source>
        <dbReference type="EMBL" id="MBK4737959.1"/>
    </source>
</evidence>
<evidence type="ECO:0000256" key="2">
    <source>
        <dbReference type="ARBA" id="ARBA00023125"/>
    </source>
</evidence>
<evidence type="ECO:0000256" key="3">
    <source>
        <dbReference type="ARBA" id="ARBA00023163"/>
    </source>
</evidence>
<dbReference type="InterPro" id="IPR023187">
    <property type="entry name" value="Tscrpt_reg_MarR-type_CS"/>
</dbReference>
<dbReference type="InterPro" id="IPR036390">
    <property type="entry name" value="WH_DNA-bd_sf"/>
</dbReference>
<dbReference type="AlphaFoldDB" id="A0A934SYE1"/>
<dbReference type="SUPFAM" id="SSF46785">
    <property type="entry name" value="Winged helix' DNA-binding domain"/>
    <property type="match status" value="1"/>
</dbReference>
<organism evidence="5 6">
    <name type="scientific">Noviherbaspirillum pedocola</name>
    <dbReference type="NCBI Taxonomy" id="2801341"/>
    <lineage>
        <taxon>Bacteria</taxon>
        <taxon>Pseudomonadati</taxon>
        <taxon>Pseudomonadota</taxon>
        <taxon>Betaproteobacteria</taxon>
        <taxon>Burkholderiales</taxon>
        <taxon>Oxalobacteraceae</taxon>
        <taxon>Noviherbaspirillum</taxon>
    </lineage>
</organism>
<keyword evidence="3" id="KW-0804">Transcription</keyword>
<keyword evidence="6" id="KW-1185">Reference proteome</keyword>
<sequence length="148" mass="17020">MPQTLEKIRVLQQLGRTYRAFMSGFEKEVGHFMPRWRILLHLYNEARACPQKELCDAAHIDPGALSRQLATLEELGWIARATDAQDKRITNVSLTEEGRRQVEASMPRRAAFIERTLGDIDDTRLHQLMDDLVLLETRFSARAAEETV</sequence>
<evidence type="ECO:0000256" key="1">
    <source>
        <dbReference type="ARBA" id="ARBA00023015"/>
    </source>
</evidence>
<dbReference type="Gene3D" id="1.10.10.10">
    <property type="entry name" value="Winged helix-like DNA-binding domain superfamily/Winged helix DNA-binding domain"/>
    <property type="match status" value="1"/>
</dbReference>
<dbReference type="Pfam" id="PF12802">
    <property type="entry name" value="MarR_2"/>
    <property type="match status" value="1"/>
</dbReference>
<dbReference type="SMART" id="SM00347">
    <property type="entry name" value="HTH_MARR"/>
    <property type="match status" value="1"/>
</dbReference>
<proteinExistence type="predicted"/>
<dbReference type="PANTHER" id="PTHR42756:SF1">
    <property type="entry name" value="TRANSCRIPTIONAL REPRESSOR OF EMRAB OPERON"/>
    <property type="match status" value="1"/>
</dbReference>
<keyword evidence="1" id="KW-0805">Transcription regulation</keyword>
<dbReference type="PRINTS" id="PR00598">
    <property type="entry name" value="HTHMARR"/>
</dbReference>
<comment type="caution">
    <text evidence="5">The sequence shown here is derived from an EMBL/GenBank/DDBJ whole genome shotgun (WGS) entry which is preliminary data.</text>
</comment>
<evidence type="ECO:0000313" key="6">
    <source>
        <dbReference type="Proteomes" id="UP000622890"/>
    </source>
</evidence>
<keyword evidence="2" id="KW-0238">DNA-binding</keyword>
<evidence type="ECO:0000259" key="4">
    <source>
        <dbReference type="PROSITE" id="PS50995"/>
    </source>
</evidence>
<dbReference type="PANTHER" id="PTHR42756">
    <property type="entry name" value="TRANSCRIPTIONAL REGULATOR, MARR"/>
    <property type="match status" value="1"/>
</dbReference>
<dbReference type="InterPro" id="IPR036388">
    <property type="entry name" value="WH-like_DNA-bd_sf"/>
</dbReference>
<dbReference type="PROSITE" id="PS50995">
    <property type="entry name" value="HTH_MARR_2"/>
    <property type="match status" value="1"/>
</dbReference>
<name>A0A934SYE1_9BURK</name>
<gene>
    <name evidence="5" type="ORF">JJB74_25335</name>
</gene>
<dbReference type="GO" id="GO:0003700">
    <property type="term" value="F:DNA-binding transcription factor activity"/>
    <property type="evidence" value="ECO:0007669"/>
    <property type="project" value="InterPro"/>
</dbReference>